<evidence type="ECO:0000313" key="2">
    <source>
        <dbReference type="EMBL" id="KAI9550064.1"/>
    </source>
</evidence>
<feature type="region of interest" description="Disordered" evidence="1">
    <location>
        <begin position="125"/>
        <end position="160"/>
    </location>
</feature>
<evidence type="ECO:0000313" key="3">
    <source>
        <dbReference type="Proteomes" id="UP000820818"/>
    </source>
</evidence>
<name>A0AAD5PMH1_9CRUS</name>
<sequence length="160" mass="17481">MQGAVPGWMEVRRQLERSTAVAYKNFVLINGLLHRRTLGKQGMRLHFGRVPWRSLGRALRGKEDAGEDRGKILLATLTTAGTKLRADMSTVSGKKKPASRTSGTHGNYSRGETFRKSWDGHIGAFSHVSGGQEEHHRCGGISHQVGRHEGHSNCDGAGRG</sequence>
<accession>A0AAD5PMH1</accession>
<organism evidence="2 3">
    <name type="scientific">Daphnia sinensis</name>
    <dbReference type="NCBI Taxonomy" id="1820382"/>
    <lineage>
        <taxon>Eukaryota</taxon>
        <taxon>Metazoa</taxon>
        <taxon>Ecdysozoa</taxon>
        <taxon>Arthropoda</taxon>
        <taxon>Crustacea</taxon>
        <taxon>Branchiopoda</taxon>
        <taxon>Diplostraca</taxon>
        <taxon>Cladocera</taxon>
        <taxon>Anomopoda</taxon>
        <taxon>Daphniidae</taxon>
        <taxon>Daphnia</taxon>
        <taxon>Daphnia similis group</taxon>
    </lineage>
</organism>
<keyword evidence="3" id="KW-1185">Reference proteome</keyword>
<evidence type="ECO:0000256" key="1">
    <source>
        <dbReference type="SAM" id="MobiDB-lite"/>
    </source>
</evidence>
<feature type="region of interest" description="Disordered" evidence="1">
    <location>
        <begin position="87"/>
        <end position="112"/>
    </location>
</feature>
<dbReference type="EMBL" id="WJBH02000190">
    <property type="protein sequence ID" value="KAI9550064.1"/>
    <property type="molecule type" value="Genomic_DNA"/>
</dbReference>
<dbReference type="AlphaFoldDB" id="A0AAD5PMH1"/>
<gene>
    <name evidence="2" type="ORF">GHT06_001685</name>
</gene>
<proteinExistence type="predicted"/>
<protein>
    <submittedName>
        <fullName evidence="2">Uncharacterized protein</fullName>
    </submittedName>
</protein>
<dbReference type="Proteomes" id="UP000820818">
    <property type="component" value="Unassembled WGS sequence"/>
</dbReference>
<comment type="caution">
    <text evidence="2">The sequence shown here is derived from an EMBL/GenBank/DDBJ whole genome shotgun (WGS) entry which is preliminary data.</text>
</comment>
<reference evidence="2" key="1">
    <citation type="submission" date="2022-05" db="EMBL/GenBank/DDBJ databases">
        <title>A multi-omics perspective on studying reproductive biology in Daphnia sinensis.</title>
        <authorList>
            <person name="Jia J."/>
        </authorList>
    </citation>
    <scope>NUCLEOTIDE SEQUENCE</scope>
    <source>
        <strain evidence="2">WSL</strain>
    </source>
</reference>